<dbReference type="OrthoDB" id="9783680at2"/>
<feature type="region of interest" description="Disordered" evidence="1">
    <location>
        <begin position="92"/>
        <end position="114"/>
    </location>
</feature>
<evidence type="ECO:0000256" key="1">
    <source>
        <dbReference type="SAM" id="MobiDB-lite"/>
    </source>
</evidence>
<dbReference type="RefSeq" id="WP_038086587.1">
    <property type="nucleotide sequence ID" value="NZ_JMIR01000009.1"/>
</dbReference>
<dbReference type="InterPro" id="IPR044929">
    <property type="entry name" value="DNA/RNA_non-sp_Endonuclease_sf"/>
</dbReference>
<keyword evidence="3" id="KW-1185">Reference proteome</keyword>
<dbReference type="AlphaFoldDB" id="A0A074MCV0"/>
<dbReference type="Proteomes" id="UP000027931">
    <property type="component" value="Unassembled WGS sequence"/>
</dbReference>
<dbReference type="Gene3D" id="3.40.570.10">
    <property type="entry name" value="Extracellular Endonuclease, subunit A"/>
    <property type="match status" value="1"/>
</dbReference>
<gene>
    <name evidence="2" type="ORF">EL26_08605</name>
</gene>
<protein>
    <submittedName>
        <fullName evidence="2">Uncharacterized protein</fullName>
    </submittedName>
</protein>
<name>A0A074MCV0_9BACL</name>
<reference evidence="2 3" key="1">
    <citation type="journal article" date="2013" name="Int. J. Syst. Evol. Microbiol.">
        <title>Tumebacillus flagellatus sp. nov., an alpha-amylase/pullulanase-producing bacterium isolated from cassava wastewater.</title>
        <authorList>
            <person name="Wang Q."/>
            <person name="Xie N."/>
            <person name="Qin Y."/>
            <person name="Shen N."/>
            <person name="Zhu J."/>
            <person name="Mi H."/>
            <person name="Huang R."/>
        </authorList>
    </citation>
    <scope>NUCLEOTIDE SEQUENCE [LARGE SCALE GENOMIC DNA]</scope>
    <source>
        <strain evidence="2 3">GST4</strain>
    </source>
</reference>
<accession>A0A074MCV0</accession>
<dbReference type="EMBL" id="JMIR01000009">
    <property type="protein sequence ID" value="KEO83702.1"/>
    <property type="molecule type" value="Genomic_DNA"/>
</dbReference>
<feature type="region of interest" description="Disordered" evidence="1">
    <location>
        <begin position="1"/>
        <end position="29"/>
    </location>
</feature>
<organism evidence="2 3">
    <name type="scientific">Tumebacillus flagellatus</name>
    <dbReference type="NCBI Taxonomy" id="1157490"/>
    <lineage>
        <taxon>Bacteria</taxon>
        <taxon>Bacillati</taxon>
        <taxon>Bacillota</taxon>
        <taxon>Bacilli</taxon>
        <taxon>Bacillales</taxon>
        <taxon>Alicyclobacillaceae</taxon>
        <taxon>Tumebacillus</taxon>
    </lineage>
</organism>
<proteinExistence type="predicted"/>
<feature type="compositionally biased region" description="Basic residues" evidence="1">
    <location>
        <begin position="1"/>
        <end position="12"/>
    </location>
</feature>
<sequence>MRHVQKTGKPSKSRTTADRRVGGESSAPILQRALQNPASLTPARVMQLQRALGNQAVQRMLAGMRSQQQTSEQPPAQMLIRNGVAANKGYVVDDPEDISENPAGKLTRNDEDDDKMGGTVSFGALCDLGYGTSMYAEIVDWNHMPVGSAPSVKPDWYPPSNTPYWTSYMVQGHLLNDNVGGPGNDMRNLAPITKTANGAHERLVESKVKTMTIDDGENIAYMVTVRPGPPKRSKFSNFFATYPSKEYDDEFDKLPAGFDCVAFDGEGKKVVDQYIENEE</sequence>
<dbReference type="eggNOG" id="COG1555">
    <property type="taxonomic scope" value="Bacteria"/>
</dbReference>
<evidence type="ECO:0000313" key="3">
    <source>
        <dbReference type="Proteomes" id="UP000027931"/>
    </source>
</evidence>
<comment type="caution">
    <text evidence="2">The sequence shown here is derived from an EMBL/GenBank/DDBJ whole genome shotgun (WGS) entry which is preliminary data.</text>
</comment>
<evidence type="ECO:0000313" key="2">
    <source>
        <dbReference type="EMBL" id="KEO83702.1"/>
    </source>
</evidence>
<dbReference type="STRING" id="1157490.EL26_08605"/>